<evidence type="ECO:0008006" key="3">
    <source>
        <dbReference type="Google" id="ProtNLM"/>
    </source>
</evidence>
<dbReference type="RefSeq" id="WP_344671677.1">
    <property type="nucleotide sequence ID" value="NZ_BAAAQN010000089.1"/>
</dbReference>
<gene>
    <name evidence="1" type="ORF">GCM10009839_87520</name>
</gene>
<keyword evidence="2" id="KW-1185">Reference proteome</keyword>
<comment type="caution">
    <text evidence="1">The sequence shown here is derived from an EMBL/GenBank/DDBJ whole genome shotgun (WGS) entry which is preliminary data.</text>
</comment>
<proteinExistence type="predicted"/>
<name>A0ABN2VI81_9ACTN</name>
<protein>
    <recommendedName>
        <fullName evidence="3">Secreted protein</fullName>
    </recommendedName>
</protein>
<dbReference type="EMBL" id="BAAAQN010000089">
    <property type="protein sequence ID" value="GAA2062812.1"/>
    <property type="molecule type" value="Genomic_DNA"/>
</dbReference>
<evidence type="ECO:0000313" key="2">
    <source>
        <dbReference type="Proteomes" id="UP001500751"/>
    </source>
</evidence>
<accession>A0ABN2VI81</accession>
<evidence type="ECO:0000313" key="1">
    <source>
        <dbReference type="EMBL" id="GAA2062812.1"/>
    </source>
</evidence>
<sequence>MKHKIILAVTGTLAALSVIALSVIALTGAGQAAGTASPAGDHIVLNFGI</sequence>
<reference evidence="1 2" key="1">
    <citation type="journal article" date="2019" name="Int. J. Syst. Evol. Microbiol.">
        <title>The Global Catalogue of Microorganisms (GCM) 10K type strain sequencing project: providing services to taxonomists for standard genome sequencing and annotation.</title>
        <authorList>
            <consortium name="The Broad Institute Genomics Platform"/>
            <consortium name="The Broad Institute Genome Sequencing Center for Infectious Disease"/>
            <person name="Wu L."/>
            <person name="Ma J."/>
        </authorList>
    </citation>
    <scope>NUCLEOTIDE SEQUENCE [LARGE SCALE GENOMIC DNA]</scope>
    <source>
        <strain evidence="1 2">JCM 16014</strain>
    </source>
</reference>
<organism evidence="1 2">
    <name type="scientific">Catenulispora yoronensis</name>
    <dbReference type="NCBI Taxonomy" id="450799"/>
    <lineage>
        <taxon>Bacteria</taxon>
        <taxon>Bacillati</taxon>
        <taxon>Actinomycetota</taxon>
        <taxon>Actinomycetes</taxon>
        <taxon>Catenulisporales</taxon>
        <taxon>Catenulisporaceae</taxon>
        <taxon>Catenulispora</taxon>
    </lineage>
</organism>
<dbReference type="Proteomes" id="UP001500751">
    <property type="component" value="Unassembled WGS sequence"/>
</dbReference>